<evidence type="ECO:0000313" key="1">
    <source>
        <dbReference type="EMBL" id="BAM31890.1"/>
    </source>
</evidence>
<accession>A0AAI8QGL9</accession>
<proteinExistence type="predicted"/>
<dbReference type="AlphaFoldDB" id="A0AAI8QGL9"/>
<sequence>MFIAVPNAQSHTGCYWAYEDFTHNTLFTAGSLLYVLKMAGFAHIEIIDKDALVGVKGGKKNNPQNLFETLQTKLCLLESHHK</sequence>
<organism evidence="1 2">
    <name type="scientific">Helicobacter cinaedi CCUG 18818 = ATCC BAA-847</name>
    <dbReference type="NCBI Taxonomy" id="537971"/>
    <lineage>
        <taxon>Bacteria</taxon>
        <taxon>Pseudomonadati</taxon>
        <taxon>Campylobacterota</taxon>
        <taxon>Epsilonproteobacteria</taxon>
        <taxon>Campylobacterales</taxon>
        <taxon>Helicobacteraceae</taxon>
        <taxon>Helicobacter</taxon>
    </lineage>
</organism>
<dbReference type="KEGG" id="hcb:HCBAA847_0648"/>
<dbReference type="EMBL" id="AP012492">
    <property type="protein sequence ID" value="BAM31890.1"/>
    <property type="molecule type" value="Genomic_DNA"/>
</dbReference>
<dbReference type="InterPro" id="IPR029063">
    <property type="entry name" value="SAM-dependent_MTases_sf"/>
</dbReference>
<dbReference type="Proteomes" id="UP000006036">
    <property type="component" value="Chromosome 1"/>
</dbReference>
<name>A0AAI8QGL9_9HELI</name>
<reference evidence="1 2" key="1">
    <citation type="journal article" date="2012" name="J. Bacteriol.">
        <title>Complete Genome Sequence of Helicobacter cinaedi Type Strain ATCC BAA-847.</title>
        <authorList>
            <person name="Miyoshi-Akiyama T."/>
            <person name="Takeshita N."/>
            <person name="Ohmagari N."/>
            <person name="Kirikae T."/>
        </authorList>
    </citation>
    <scope>NUCLEOTIDE SEQUENCE [LARGE SCALE GENOMIC DNA]</scope>
    <source>
        <strain evidence="1 2">ATCC BAA-847</strain>
    </source>
</reference>
<dbReference type="RefSeq" id="WP_015453331.1">
    <property type="nucleotide sequence ID" value="NC_020555.1"/>
</dbReference>
<protein>
    <submittedName>
        <fullName evidence="1">Uncharacterized protein</fullName>
    </submittedName>
</protein>
<evidence type="ECO:0000313" key="2">
    <source>
        <dbReference type="Proteomes" id="UP000006036"/>
    </source>
</evidence>
<dbReference type="Gene3D" id="3.40.50.150">
    <property type="entry name" value="Vaccinia Virus protein VP39"/>
    <property type="match status" value="1"/>
</dbReference>
<gene>
    <name evidence="1" type="ORF">HCBAA847_0648</name>
</gene>